<feature type="region of interest" description="Disordered" evidence="1">
    <location>
        <begin position="232"/>
        <end position="276"/>
    </location>
</feature>
<reference evidence="2" key="1">
    <citation type="submission" date="2022-10" db="EMBL/GenBank/DDBJ databases">
        <title>Adaptive evolution leads to modifications in subtelomeric GC content in a zoonotic Cryptosporidium species.</title>
        <authorList>
            <person name="Li J."/>
            <person name="Feng Y."/>
            <person name="Xiao L."/>
        </authorList>
    </citation>
    <scope>NUCLEOTIDE SEQUENCE</scope>
    <source>
        <strain evidence="2">25894</strain>
    </source>
</reference>
<comment type="caution">
    <text evidence="2">The sequence shown here is derived from an EMBL/GenBank/DDBJ whole genome shotgun (WGS) entry which is preliminary data.</text>
</comment>
<protein>
    <submittedName>
        <fullName evidence="2">Coiled coil-containing protein</fullName>
    </submittedName>
</protein>
<evidence type="ECO:0000256" key="1">
    <source>
        <dbReference type="SAM" id="MobiDB-lite"/>
    </source>
</evidence>
<evidence type="ECO:0000313" key="2">
    <source>
        <dbReference type="EMBL" id="KAJ1614317.1"/>
    </source>
</evidence>
<keyword evidence="3" id="KW-1185">Reference proteome</keyword>
<sequence length="366" mass="40466">MDVSVGVADSFQDNEDSIVDFIATLASVIQDSGEILDRDEGRGSRELLLSGIVSNIGLRSSLGALDCGLNLENNYACLISKIPDIQDIREAISTGFIDIDDFDVLIRTFNPIIEMCRPENISVLLQNGGPGLQRPPLNSIPRDLSCENGMKEAPWPGKRSLFPPFILAMLESITKHANHSNIRLVMFQICREIVGALISCGWKDDDRSNGAEPGRPGQKEVVLLLLPYQGRRSELHPKQGRGGLQQSKSQREHRDPCRGQPRPLPLDLQPHPPPIPPKLLPGAGQLKLGQRLQKLVDTQIGASSPYKPHKRSIHQQRHDDTIPNLALPLQPAGLLPPNAEESLYKKPPLQEPNYKQALLAQRMLLQ</sequence>
<accession>A0ABQ8PAS6</accession>
<proteinExistence type="predicted"/>
<dbReference type="Proteomes" id="UP001071777">
    <property type="component" value="Unassembled WGS sequence"/>
</dbReference>
<dbReference type="EMBL" id="JAPCXB010000024">
    <property type="protein sequence ID" value="KAJ1614317.1"/>
    <property type="molecule type" value="Genomic_DNA"/>
</dbReference>
<name>A0ABQ8PAS6_9CRYT</name>
<gene>
    <name evidence="2" type="ORF">OJ252_690</name>
</gene>
<organism evidence="2 3">
    <name type="scientific">Cryptosporidium canis</name>
    <dbReference type="NCBI Taxonomy" id="195482"/>
    <lineage>
        <taxon>Eukaryota</taxon>
        <taxon>Sar</taxon>
        <taxon>Alveolata</taxon>
        <taxon>Apicomplexa</taxon>
        <taxon>Conoidasida</taxon>
        <taxon>Coccidia</taxon>
        <taxon>Eucoccidiorida</taxon>
        <taxon>Eimeriorina</taxon>
        <taxon>Cryptosporidiidae</taxon>
        <taxon>Cryptosporidium</taxon>
    </lineage>
</organism>
<evidence type="ECO:0000313" key="3">
    <source>
        <dbReference type="Proteomes" id="UP001071777"/>
    </source>
</evidence>